<evidence type="ECO:0000256" key="1">
    <source>
        <dbReference type="ARBA" id="ARBA00022448"/>
    </source>
</evidence>
<evidence type="ECO:0000313" key="9">
    <source>
        <dbReference type="EMBL" id="ANP47763.1"/>
    </source>
</evidence>
<dbReference type="GO" id="GO:0046872">
    <property type="term" value="F:metal ion binding"/>
    <property type="evidence" value="ECO:0007669"/>
    <property type="project" value="UniProtKB-KW"/>
</dbReference>
<keyword evidence="3 6" id="KW-0479">Metal-binding</keyword>
<keyword evidence="4" id="KW-0249">Electron transport</keyword>
<dbReference type="Gene3D" id="1.10.760.10">
    <property type="entry name" value="Cytochrome c-like domain"/>
    <property type="match status" value="1"/>
</dbReference>
<dbReference type="InterPro" id="IPR002327">
    <property type="entry name" value="Cyt_c_1A/1B"/>
</dbReference>
<dbReference type="PANTHER" id="PTHR11961">
    <property type="entry name" value="CYTOCHROME C"/>
    <property type="match status" value="1"/>
</dbReference>
<dbReference type="RefSeq" id="WP_066774198.1">
    <property type="nucleotide sequence ID" value="NZ_CP013244.1"/>
</dbReference>
<evidence type="ECO:0000256" key="5">
    <source>
        <dbReference type="ARBA" id="ARBA00023004"/>
    </source>
</evidence>
<evidence type="ECO:0000256" key="3">
    <source>
        <dbReference type="ARBA" id="ARBA00022723"/>
    </source>
</evidence>
<dbReference type="AlphaFoldDB" id="A0A1B1AMI4"/>
<dbReference type="KEGG" id="cbot:ATE48_18605"/>
<feature type="region of interest" description="Disordered" evidence="7">
    <location>
        <begin position="17"/>
        <end position="44"/>
    </location>
</feature>
<dbReference type="InParanoid" id="A0A1B1AMI4"/>
<dbReference type="PRINTS" id="PR00604">
    <property type="entry name" value="CYTCHRMECIAB"/>
</dbReference>
<reference evidence="9 10" key="1">
    <citation type="submission" date="2015-11" db="EMBL/GenBank/DDBJ databases">
        <title>Whole-Genome Sequence of Candidatus Oderbacter manganicum from the National Park Lower Oder Valley, Germany.</title>
        <authorList>
            <person name="Braun B."/>
            <person name="Liere K."/>
            <person name="Szewzyk U."/>
        </authorList>
    </citation>
    <scope>NUCLEOTIDE SEQUENCE [LARGE SCALE GENOMIC DNA]</scope>
    <source>
        <strain evidence="9 10">OTSz_A_272</strain>
    </source>
</reference>
<proteinExistence type="predicted"/>
<dbReference type="Pfam" id="PF00034">
    <property type="entry name" value="Cytochrom_C"/>
    <property type="match status" value="1"/>
</dbReference>
<organism evidence="9 10">
    <name type="scientific">Candidatus Viadribacter manganicus</name>
    <dbReference type="NCBI Taxonomy" id="1759059"/>
    <lineage>
        <taxon>Bacteria</taxon>
        <taxon>Pseudomonadati</taxon>
        <taxon>Pseudomonadota</taxon>
        <taxon>Alphaproteobacteria</taxon>
        <taxon>Hyphomonadales</taxon>
        <taxon>Hyphomonadaceae</taxon>
        <taxon>Candidatus Viadribacter</taxon>
    </lineage>
</organism>
<feature type="domain" description="Cytochrome c" evidence="8">
    <location>
        <begin position="59"/>
        <end position="159"/>
    </location>
</feature>
<gene>
    <name evidence="9" type="ORF">ATE48_18605</name>
</gene>
<keyword evidence="5 6" id="KW-0408">Iron</keyword>
<dbReference type="InterPro" id="IPR036909">
    <property type="entry name" value="Cyt_c-like_dom_sf"/>
</dbReference>
<dbReference type="SUPFAM" id="SSF46626">
    <property type="entry name" value="Cytochrome c"/>
    <property type="match status" value="1"/>
</dbReference>
<dbReference type="GO" id="GO:0020037">
    <property type="term" value="F:heme binding"/>
    <property type="evidence" value="ECO:0007669"/>
    <property type="project" value="InterPro"/>
</dbReference>
<dbReference type="PROSITE" id="PS51007">
    <property type="entry name" value="CYTC"/>
    <property type="match status" value="1"/>
</dbReference>
<dbReference type="InterPro" id="IPR009056">
    <property type="entry name" value="Cyt_c-like_dom"/>
</dbReference>
<protein>
    <recommendedName>
        <fullName evidence="8">Cytochrome c domain-containing protein</fullName>
    </recommendedName>
</protein>
<evidence type="ECO:0000256" key="7">
    <source>
        <dbReference type="SAM" id="MobiDB-lite"/>
    </source>
</evidence>
<accession>A0A1B1AMI4</accession>
<sequence length="161" mass="17386">MRGLIFVALLTVAACGPSETPPPPTSEPVPTTQAAAPPAPSNDEEQAKIAALASPYNEANYEAGRRVFAQCRSCHVIDAGAPHRVGPNLHGVFGREIGTAQGFTYSQAVQDASFVWDADHLDHWLQNPQTFLPGNRMAFAGVRDETQRRDLIAYLMVEASE</sequence>
<keyword evidence="1" id="KW-0813">Transport</keyword>
<dbReference type="Proteomes" id="UP000092498">
    <property type="component" value="Chromosome"/>
</dbReference>
<dbReference type="EMBL" id="CP013244">
    <property type="protein sequence ID" value="ANP47763.1"/>
    <property type="molecule type" value="Genomic_DNA"/>
</dbReference>
<keyword evidence="2 6" id="KW-0349">Heme</keyword>
<name>A0A1B1AMI4_9PROT</name>
<dbReference type="STRING" id="1759059.ATE48_18605"/>
<dbReference type="PROSITE" id="PS51257">
    <property type="entry name" value="PROKAR_LIPOPROTEIN"/>
    <property type="match status" value="1"/>
</dbReference>
<evidence type="ECO:0000256" key="2">
    <source>
        <dbReference type="ARBA" id="ARBA00022617"/>
    </source>
</evidence>
<dbReference type="OrthoDB" id="9805828at2"/>
<evidence type="ECO:0000259" key="8">
    <source>
        <dbReference type="PROSITE" id="PS51007"/>
    </source>
</evidence>
<evidence type="ECO:0000313" key="10">
    <source>
        <dbReference type="Proteomes" id="UP000092498"/>
    </source>
</evidence>
<evidence type="ECO:0000256" key="4">
    <source>
        <dbReference type="ARBA" id="ARBA00022982"/>
    </source>
</evidence>
<keyword evidence="10" id="KW-1185">Reference proteome</keyword>
<evidence type="ECO:0000256" key="6">
    <source>
        <dbReference type="PROSITE-ProRule" id="PRU00433"/>
    </source>
</evidence>
<dbReference type="GO" id="GO:0009055">
    <property type="term" value="F:electron transfer activity"/>
    <property type="evidence" value="ECO:0007669"/>
    <property type="project" value="InterPro"/>
</dbReference>